<keyword evidence="2" id="KW-1185">Reference proteome</keyword>
<evidence type="ECO:0000313" key="2">
    <source>
        <dbReference type="Proteomes" id="UP000248039"/>
    </source>
</evidence>
<proteinExistence type="predicted"/>
<dbReference type="Proteomes" id="UP000248039">
    <property type="component" value="Unassembled WGS sequence"/>
</dbReference>
<accession>A0A2V4P4C8</accession>
<dbReference type="AlphaFoldDB" id="A0A2V4P4C8"/>
<protein>
    <submittedName>
        <fullName evidence="1">Uncharacterized protein</fullName>
    </submittedName>
</protein>
<dbReference type="RefSeq" id="WP_110670901.1">
    <property type="nucleotide sequence ID" value="NZ_PYBW01000057.1"/>
</dbReference>
<dbReference type="EMBL" id="PYBW01000057">
    <property type="protein sequence ID" value="PYC77709.1"/>
    <property type="molecule type" value="Genomic_DNA"/>
</dbReference>
<gene>
    <name evidence="1" type="ORF">C7C46_18115</name>
</gene>
<organism evidence="1 2">
    <name type="scientific">Streptomyces tateyamensis</name>
    <dbReference type="NCBI Taxonomy" id="565073"/>
    <lineage>
        <taxon>Bacteria</taxon>
        <taxon>Bacillati</taxon>
        <taxon>Actinomycetota</taxon>
        <taxon>Actinomycetes</taxon>
        <taxon>Kitasatosporales</taxon>
        <taxon>Streptomycetaceae</taxon>
        <taxon>Streptomyces</taxon>
    </lineage>
</organism>
<evidence type="ECO:0000313" key="1">
    <source>
        <dbReference type="EMBL" id="PYC77709.1"/>
    </source>
</evidence>
<sequence length="98" mass="10400">MTQTASSQREAPAAECAHWEHYGNGHYRPKRGFTGAEILVFEACALLAAQGTGCSVCGGSGVVYRQSVLSDGQAVAERMRCPACANGEHGIDWQRITG</sequence>
<reference evidence="1 2" key="1">
    <citation type="submission" date="2018-03" db="EMBL/GenBank/DDBJ databases">
        <title>Bioinformatic expansion and discovery of thiopeptide antibiotics.</title>
        <authorList>
            <person name="Schwalen C.J."/>
            <person name="Hudson G.A."/>
            <person name="Mitchell D.A."/>
        </authorList>
    </citation>
    <scope>NUCLEOTIDE SEQUENCE [LARGE SCALE GENOMIC DNA]</scope>
    <source>
        <strain evidence="1 2">ATCC 21389</strain>
    </source>
</reference>
<name>A0A2V4P4C8_9ACTN</name>
<comment type="caution">
    <text evidence="1">The sequence shown here is derived from an EMBL/GenBank/DDBJ whole genome shotgun (WGS) entry which is preliminary data.</text>
</comment>